<dbReference type="EMBL" id="UOFY01000062">
    <property type="protein sequence ID" value="VAX11071.1"/>
    <property type="molecule type" value="Genomic_DNA"/>
</dbReference>
<evidence type="ECO:0008006" key="3">
    <source>
        <dbReference type="Google" id="ProtNLM"/>
    </source>
</evidence>
<reference evidence="2" key="1">
    <citation type="submission" date="2018-06" db="EMBL/GenBank/DDBJ databases">
        <authorList>
            <person name="Zhirakovskaya E."/>
        </authorList>
    </citation>
    <scope>NUCLEOTIDE SEQUENCE</scope>
</reference>
<keyword evidence="1" id="KW-0175">Coiled coil</keyword>
<dbReference type="AlphaFoldDB" id="A0A3B1B9W7"/>
<name>A0A3B1B9W7_9ZZZZ</name>
<protein>
    <recommendedName>
        <fullName evidence="3">DUF4124 domain-containing protein</fullName>
    </recommendedName>
</protein>
<evidence type="ECO:0000256" key="1">
    <source>
        <dbReference type="SAM" id="Coils"/>
    </source>
</evidence>
<organism evidence="2">
    <name type="scientific">hydrothermal vent metagenome</name>
    <dbReference type="NCBI Taxonomy" id="652676"/>
    <lineage>
        <taxon>unclassified sequences</taxon>
        <taxon>metagenomes</taxon>
        <taxon>ecological metagenomes</taxon>
    </lineage>
</organism>
<gene>
    <name evidence="2" type="ORF">MNBD_GAMMA25-1467</name>
</gene>
<evidence type="ECO:0000313" key="2">
    <source>
        <dbReference type="EMBL" id="VAX11071.1"/>
    </source>
</evidence>
<accession>A0A3B1B9W7</accession>
<proteinExistence type="predicted"/>
<feature type="coiled-coil region" evidence="1">
    <location>
        <begin position="129"/>
        <end position="156"/>
    </location>
</feature>
<sequence length="214" mass="24970">MIKTMNSSNTRIFILTCLILCSTNLSARNIKCWQGHENIRECGSSVPPEFSQQRIEIINERGVVIKIIPAAKTKAELAEIKRLKKIEQIKQQRITEQKRKDNILLQTYTTERDLKLGHEDKMEAIKSIIDITNSNTRSLQKNLTKLQKRAADYERSGQTMPKVLTVDMDNLLRQIKDNDEFIAKKQQTMINLIKYYDADIERYRLLKQGKVIYK</sequence>